<reference evidence="2" key="1">
    <citation type="submission" date="2024-06" db="EMBL/GenBank/DDBJ databases">
        <title>Brevibacterium koreense sp. nov., isolated from jogae-jeotgal, a Korean fermented seafood.</title>
        <authorList>
            <person name="Whon T.W."/>
            <person name="Nam S."/>
            <person name="Kim Y."/>
        </authorList>
    </citation>
    <scope>NUCLEOTIDE SEQUENCE</scope>
    <source>
        <strain evidence="2">CBA3109</strain>
    </source>
</reference>
<proteinExistence type="predicted"/>
<dbReference type="AlphaFoldDB" id="A0AAU7UJB4"/>
<accession>A0AAU7UJB4</accession>
<dbReference type="InterPro" id="IPR029068">
    <property type="entry name" value="Glyas_Bleomycin-R_OHBP_Dase"/>
</dbReference>
<feature type="domain" description="VOC" evidence="1">
    <location>
        <begin position="12"/>
        <end position="125"/>
    </location>
</feature>
<dbReference type="Pfam" id="PF00903">
    <property type="entry name" value="Glyoxalase"/>
    <property type="match status" value="1"/>
</dbReference>
<evidence type="ECO:0000313" key="2">
    <source>
        <dbReference type="EMBL" id="XBV88561.1"/>
    </source>
</evidence>
<gene>
    <name evidence="2" type="ORF">AAFP32_13470</name>
</gene>
<evidence type="ECO:0000259" key="1">
    <source>
        <dbReference type="PROSITE" id="PS51819"/>
    </source>
</evidence>
<dbReference type="PROSITE" id="PS51819">
    <property type="entry name" value="VOC"/>
    <property type="match status" value="1"/>
</dbReference>
<dbReference type="SUPFAM" id="SSF54593">
    <property type="entry name" value="Glyoxalase/Bleomycin resistance protein/Dihydroxybiphenyl dioxygenase"/>
    <property type="match status" value="1"/>
</dbReference>
<dbReference type="KEGG" id="bkr:AAFP32_13470"/>
<dbReference type="Gene3D" id="3.10.180.10">
    <property type="entry name" value="2,3-Dihydroxybiphenyl 1,2-Dioxygenase, domain 1"/>
    <property type="match status" value="1"/>
</dbReference>
<protein>
    <submittedName>
        <fullName evidence="2">VOC family protein</fullName>
    </submittedName>
</protein>
<organism evidence="2">
    <name type="scientific">Brevibacterium koreense</name>
    <dbReference type="NCBI Taxonomy" id="3140787"/>
    <lineage>
        <taxon>Bacteria</taxon>
        <taxon>Bacillati</taxon>
        <taxon>Actinomycetota</taxon>
        <taxon>Actinomycetes</taxon>
        <taxon>Micrococcales</taxon>
        <taxon>Brevibacteriaceae</taxon>
        <taxon>Brevibacterium</taxon>
    </lineage>
</organism>
<dbReference type="InterPro" id="IPR037523">
    <property type="entry name" value="VOC_core"/>
</dbReference>
<name>A0AAU7UJB4_9MICO</name>
<dbReference type="EMBL" id="CP158281">
    <property type="protein sequence ID" value="XBV88561.1"/>
    <property type="molecule type" value="Genomic_DNA"/>
</dbReference>
<sequence length="129" mass="14085">MADPNSSPIRRDIGQVFIPVRDMEAAVSWYAQLLGFDHTPGLLGPEDTIVDIAVESGPRLCLDANHSFVASGPARFFFWTADMDATVRHLERMDVAQLSSVEDIGSLCFVTFADIDGNLLMVAQSNAQI</sequence>
<dbReference type="InterPro" id="IPR004360">
    <property type="entry name" value="Glyas_Fos-R_dOase_dom"/>
</dbReference>
<dbReference type="CDD" id="cd06587">
    <property type="entry name" value="VOC"/>
    <property type="match status" value="1"/>
</dbReference>
<dbReference type="RefSeq" id="WP_350269563.1">
    <property type="nucleotide sequence ID" value="NZ_CP158281.1"/>
</dbReference>